<dbReference type="FunFam" id="3.40.605.10:FF:000003">
    <property type="entry name" value="Methylmalonate-semialdehyde dehydrogenase [acylating]"/>
    <property type="match status" value="1"/>
</dbReference>
<dbReference type="PROSITE" id="PS00070">
    <property type="entry name" value="ALDEHYDE_DEHYDR_CYS"/>
    <property type="match status" value="1"/>
</dbReference>
<dbReference type="PANTHER" id="PTHR43866">
    <property type="entry name" value="MALONATE-SEMIALDEHYDE DEHYDROGENASE"/>
    <property type="match status" value="1"/>
</dbReference>
<evidence type="ECO:0000256" key="4">
    <source>
        <dbReference type="ARBA" id="ARBA00023027"/>
    </source>
</evidence>
<name>A0AAV2TWW3_CALDB</name>
<sequence>MFCSWKQVSFLFPSLLRSSNARLHRSSTTEVRLFIDGNFVKSESKDWVDVHNPATNEFLCRVPKATDKEMQMAVLAAKKAFETWSLTTILTRQQIMLNFQRLLRDHMSELAASITAEQGKTLPDAEGDVARGLQVVEHCCSAPSLLLGESLANISKHMDLFSYRIPLGVTAGITPFNFPAMIPLWMFPVSIVCGNTMILKPSERVPSTTMLLMRLLQTAGLPPGVVNVIHGTERSVRFLCEHPDIRAISFVGSDSAGRYIYETGCRHGKRVQCNMGAKNHGIILPDAHRSKTLAQLVGAAFGAAGQRCMALSTVLFVGDSREWLSELVEHARKLKVNAGTEPGTDLGPVISPQAKQRIVDLIDSGVQDGAEILLDGRNIRVSGYEQGNFVGPTILTGVKPNMRCYREEIFGPVLLCMEVNTIDEAINIINENPYGNGAAVFTSSGASARKFVHSIQAGNVGVNVPIPVPLPMFSFTGSKGSFLGDMNFYGKTGFQFYTQLKTVTQLWLPEDQTSSTASSTVIPVMK</sequence>
<keyword evidence="4" id="KW-0520">NAD</keyword>
<comment type="catalytic activity">
    <reaction evidence="6">
        <text>3-oxopropanoate + NAD(+) + CoA + H2O = hydrogencarbonate + acetyl-CoA + NADH + H(+)</text>
        <dbReference type="Rhea" id="RHEA:76615"/>
        <dbReference type="ChEBI" id="CHEBI:15377"/>
        <dbReference type="ChEBI" id="CHEBI:15378"/>
        <dbReference type="ChEBI" id="CHEBI:17544"/>
        <dbReference type="ChEBI" id="CHEBI:33190"/>
        <dbReference type="ChEBI" id="CHEBI:57287"/>
        <dbReference type="ChEBI" id="CHEBI:57288"/>
        <dbReference type="ChEBI" id="CHEBI:57540"/>
        <dbReference type="ChEBI" id="CHEBI:57945"/>
        <dbReference type="EC" id="1.2.1.27"/>
    </reaction>
    <physiologicalReaction direction="left-to-right" evidence="6">
        <dbReference type="Rhea" id="RHEA:76616"/>
    </physiologicalReaction>
</comment>
<dbReference type="InterPro" id="IPR010061">
    <property type="entry name" value="MeMal-semiAld_DH"/>
</dbReference>
<comment type="caution">
    <text evidence="8">The sequence shown here is derived from an EMBL/GenBank/DDBJ whole genome shotgun (WGS) entry which is preliminary data.</text>
</comment>
<feature type="domain" description="Aldehyde dehydrogenase" evidence="7">
    <location>
        <begin position="39"/>
        <end position="503"/>
    </location>
</feature>
<dbReference type="AlphaFoldDB" id="A0AAV2TWW3"/>
<dbReference type="GO" id="GO:0006574">
    <property type="term" value="P:L-valine catabolic process"/>
    <property type="evidence" value="ECO:0007669"/>
    <property type="project" value="TreeGrafter"/>
</dbReference>
<dbReference type="InterPro" id="IPR016161">
    <property type="entry name" value="Ald_DH/histidinol_DH"/>
</dbReference>
<dbReference type="Proteomes" id="UP001497525">
    <property type="component" value="Unassembled WGS sequence"/>
</dbReference>
<evidence type="ECO:0000256" key="3">
    <source>
        <dbReference type="ARBA" id="ARBA00023002"/>
    </source>
</evidence>
<dbReference type="SUPFAM" id="SSF53720">
    <property type="entry name" value="ALDH-like"/>
    <property type="match status" value="1"/>
</dbReference>
<evidence type="ECO:0000256" key="6">
    <source>
        <dbReference type="ARBA" id="ARBA00048821"/>
    </source>
</evidence>
<dbReference type="EMBL" id="CAXLJL010000789">
    <property type="protein sequence ID" value="CAL5140810.1"/>
    <property type="molecule type" value="Genomic_DNA"/>
</dbReference>
<evidence type="ECO:0000313" key="9">
    <source>
        <dbReference type="Proteomes" id="UP001497525"/>
    </source>
</evidence>
<evidence type="ECO:0000259" key="7">
    <source>
        <dbReference type="Pfam" id="PF00171"/>
    </source>
</evidence>
<dbReference type="InterPro" id="IPR016163">
    <property type="entry name" value="Ald_DH_C"/>
</dbReference>
<comment type="catalytic activity">
    <reaction evidence="5">
        <text>2-methyl-3-oxopropanoate + NAD(+) + CoA + H2O = propanoyl-CoA + hydrogencarbonate + NADH + H(+)</text>
        <dbReference type="Rhea" id="RHEA:20804"/>
        <dbReference type="ChEBI" id="CHEBI:15377"/>
        <dbReference type="ChEBI" id="CHEBI:15378"/>
        <dbReference type="ChEBI" id="CHEBI:17544"/>
        <dbReference type="ChEBI" id="CHEBI:57287"/>
        <dbReference type="ChEBI" id="CHEBI:57392"/>
        <dbReference type="ChEBI" id="CHEBI:57540"/>
        <dbReference type="ChEBI" id="CHEBI:57700"/>
        <dbReference type="ChEBI" id="CHEBI:57945"/>
        <dbReference type="EC" id="1.2.1.27"/>
    </reaction>
    <physiologicalReaction direction="left-to-right" evidence="5">
        <dbReference type="Rhea" id="RHEA:20805"/>
    </physiologicalReaction>
</comment>
<dbReference type="CDD" id="cd07085">
    <property type="entry name" value="ALDH_F6_MMSDH"/>
    <property type="match status" value="1"/>
</dbReference>
<dbReference type="NCBIfam" id="TIGR01722">
    <property type="entry name" value="MMSDH"/>
    <property type="match status" value="1"/>
</dbReference>
<dbReference type="Gene3D" id="3.40.309.10">
    <property type="entry name" value="Aldehyde Dehydrogenase, Chain A, domain 2"/>
    <property type="match status" value="1"/>
</dbReference>
<dbReference type="EC" id="1.2.1.27" evidence="2"/>
<dbReference type="InterPro" id="IPR016160">
    <property type="entry name" value="Ald_DH_CS_CYS"/>
</dbReference>
<accession>A0AAV2TWW3</accession>
<dbReference type="PANTHER" id="PTHR43866:SF3">
    <property type="entry name" value="METHYLMALONATE-SEMIALDEHYDE DEHYDROGENASE [ACYLATING], MITOCHONDRIAL"/>
    <property type="match status" value="1"/>
</dbReference>
<organism evidence="8 9">
    <name type="scientific">Calicophoron daubneyi</name>
    <name type="common">Rumen fluke</name>
    <name type="synonym">Paramphistomum daubneyi</name>
    <dbReference type="NCBI Taxonomy" id="300641"/>
    <lineage>
        <taxon>Eukaryota</taxon>
        <taxon>Metazoa</taxon>
        <taxon>Spiralia</taxon>
        <taxon>Lophotrochozoa</taxon>
        <taxon>Platyhelminthes</taxon>
        <taxon>Trematoda</taxon>
        <taxon>Digenea</taxon>
        <taxon>Plagiorchiida</taxon>
        <taxon>Pronocephalata</taxon>
        <taxon>Paramphistomoidea</taxon>
        <taxon>Paramphistomidae</taxon>
        <taxon>Calicophoron</taxon>
    </lineage>
</organism>
<dbReference type="Pfam" id="PF00171">
    <property type="entry name" value="Aldedh"/>
    <property type="match status" value="1"/>
</dbReference>
<gene>
    <name evidence="8" type="ORF">CDAUBV1_LOCUS16103</name>
</gene>
<evidence type="ECO:0000313" key="8">
    <source>
        <dbReference type="EMBL" id="CAL5140810.1"/>
    </source>
</evidence>
<dbReference type="FunFam" id="3.40.309.10:FF:000002">
    <property type="entry name" value="Methylmalonate-semialdehyde dehydrogenase (Acylating)"/>
    <property type="match status" value="1"/>
</dbReference>
<dbReference type="GO" id="GO:0005739">
    <property type="term" value="C:mitochondrion"/>
    <property type="evidence" value="ECO:0007669"/>
    <property type="project" value="TreeGrafter"/>
</dbReference>
<evidence type="ECO:0000256" key="1">
    <source>
        <dbReference type="ARBA" id="ARBA00009986"/>
    </source>
</evidence>
<dbReference type="InterPro" id="IPR016162">
    <property type="entry name" value="Ald_DH_N"/>
</dbReference>
<evidence type="ECO:0000256" key="5">
    <source>
        <dbReference type="ARBA" id="ARBA00047644"/>
    </source>
</evidence>
<dbReference type="Gene3D" id="3.40.605.10">
    <property type="entry name" value="Aldehyde Dehydrogenase, Chain A, domain 1"/>
    <property type="match status" value="1"/>
</dbReference>
<dbReference type="InterPro" id="IPR015590">
    <property type="entry name" value="Aldehyde_DH_dom"/>
</dbReference>
<evidence type="ECO:0000256" key="2">
    <source>
        <dbReference type="ARBA" id="ARBA00013048"/>
    </source>
</evidence>
<dbReference type="GO" id="GO:0004491">
    <property type="term" value="F:methylmalonate-semialdehyde dehydrogenase (acylating, NAD) activity"/>
    <property type="evidence" value="ECO:0007669"/>
    <property type="project" value="UniProtKB-EC"/>
</dbReference>
<reference evidence="8" key="1">
    <citation type="submission" date="2024-06" db="EMBL/GenBank/DDBJ databases">
        <authorList>
            <person name="Liu X."/>
            <person name="Lenzi L."/>
            <person name="Haldenby T S."/>
            <person name="Uol C."/>
        </authorList>
    </citation>
    <scope>NUCLEOTIDE SEQUENCE</scope>
</reference>
<protein>
    <recommendedName>
        <fullName evidence="2">methylmalonate-semialdehyde dehydrogenase (CoA acylating)</fullName>
        <ecNumber evidence="2">1.2.1.27</ecNumber>
    </recommendedName>
</protein>
<keyword evidence="3" id="KW-0560">Oxidoreductase</keyword>
<dbReference type="GO" id="GO:0006210">
    <property type="term" value="P:thymine catabolic process"/>
    <property type="evidence" value="ECO:0007669"/>
    <property type="project" value="TreeGrafter"/>
</dbReference>
<proteinExistence type="inferred from homology"/>
<comment type="similarity">
    <text evidence="1">Belongs to the aldehyde dehydrogenase family.</text>
</comment>